<comment type="subcellular location">
    <subcellularLocation>
        <location evidence="1">Periplasm</location>
    </subcellularLocation>
</comment>
<dbReference type="InterPro" id="IPR000923">
    <property type="entry name" value="BlueCu_1"/>
</dbReference>
<dbReference type="PANTHER" id="PTHR38439">
    <property type="entry name" value="AURACYANIN-B"/>
    <property type="match status" value="1"/>
</dbReference>
<dbReference type="Gene3D" id="2.60.40.420">
    <property type="entry name" value="Cupredoxins - blue copper proteins"/>
    <property type="match status" value="1"/>
</dbReference>
<dbReference type="EMBL" id="JBIGHV010000003">
    <property type="protein sequence ID" value="MFG6429872.1"/>
    <property type="molecule type" value="Genomic_DNA"/>
</dbReference>
<dbReference type="InterPro" id="IPR008972">
    <property type="entry name" value="Cupredoxin"/>
</dbReference>
<dbReference type="RefSeq" id="WP_394477683.1">
    <property type="nucleotide sequence ID" value="NZ_JBIGHV010000003.1"/>
</dbReference>
<evidence type="ECO:0000259" key="6">
    <source>
        <dbReference type="Pfam" id="PF00127"/>
    </source>
</evidence>
<organism evidence="7 8">
    <name type="scientific">Pelomonas parva</name>
    <dbReference type="NCBI Taxonomy" id="3299032"/>
    <lineage>
        <taxon>Bacteria</taxon>
        <taxon>Pseudomonadati</taxon>
        <taxon>Pseudomonadota</taxon>
        <taxon>Betaproteobacteria</taxon>
        <taxon>Burkholderiales</taxon>
        <taxon>Sphaerotilaceae</taxon>
        <taxon>Roseateles</taxon>
    </lineage>
</organism>
<keyword evidence="2" id="KW-0479">Metal-binding</keyword>
<proteinExistence type="predicted"/>
<dbReference type="InterPro" id="IPR033138">
    <property type="entry name" value="Cu_oxidase_CS"/>
</dbReference>
<reference evidence="7 8" key="1">
    <citation type="submission" date="2024-08" db="EMBL/GenBank/DDBJ databases">
        <authorList>
            <person name="Lu H."/>
        </authorList>
    </citation>
    <scope>NUCLEOTIDE SEQUENCE [LARGE SCALE GENOMIC DNA]</scope>
    <source>
        <strain evidence="7 8">LYH14W</strain>
    </source>
</reference>
<evidence type="ECO:0000313" key="8">
    <source>
        <dbReference type="Proteomes" id="UP001606210"/>
    </source>
</evidence>
<evidence type="ECO:0000256" key="2">
    <source>
        <dbReference type="ARBA" id="ARBA00022723"/>
    </source>
</evidence>
<evidence type="ECO:0000256" key="3">
    <source>
        <dbReference type="ARBA" id="ARBA00022764"/>
    </source>
</evidence>
<comment type="caution">
    <text evidence="7">The sequence shown here is derived from an EMBL/GenBank/DDBJ whole genome shotgun (WGS) entry which is preliminary data.</text>
</comment>
<dbReference type="InterPro" id="IPR042230">
    <property type="entry name" value="CusF_sf"/>
</dbReference>
<dbReference type="Pfam" id="PF11604">
    <property type="entry name" value="CusF_Ec"/>
    <property type="match status" value="1"/>
</dbReference>
<sequence length="242" mass="26098">MKKLQAFAAAALTLCTAAALAHGNEGHAAARTYDAAKVQDTAFGREGDPAKATRTIRVDMADTMRFTPANITVKRGETVRLVATNKGQVLHEMVLGTADELQKHAELMKKFPGMEHDEPHMAHVKPGKSGEIVWQFTQAGDFQFACLIPGHFEAGMVGKVTVSADDAAAPQSDGEVRKVDKAQGKLTLRHGPLKQFDMPAMTMVFRVADPKMLDGLKDGDKVKFTAEKVNGAFTVTAIQPAR</sequence>
<evidence type="ECO:0000256" key="5">
    <source>
        <dbReference type="SAM" id="SignalP"/>
    </source>
</evidence>
<gene>
    <name evidence="7" type="ORF">ACG00Y_08130</name>
</gene>
<keyword evidence="4" id="KW-0186">Copper</keyword>
<dbReference type="InterPro" id="IPR050845">
    <property type="entry name" value="Cu-binding_ET"/>
</dbReference>
<accession>A0ABW7EZS6</accession>
<name>A0ABW7EZS6_9BURK</name>
<evidence type="ECO:0000256" key="1">
    <source>
        <dbReference type="ARBA" id="ARBA00004418"/>
    </source>
</evidence>
<dbReference type="CDD" id="cd04211">
    <property type="entry name" value="Cupredoxin_like_2"/>
    <property type="match status" value="1"/>
</dbReference>
<dbReference type="Pfam" id="PF00127">
    <property type="entry name" value="Copper-bind"/>
    <property type="match status" value="1"/>
</dbReference>
<dbReference type="PROSITE" id="PS00079">
    <property type="entry name" value="MULTICOPPER_OXIDASE1"/>
    <property type="match status" value="1"/>
</dbReference>
<evidence type="ECO:0000256" key="4">
    <source>
        <dbReference type="ARBA" id="ARBA00023008"/>
    </source>
</evidence>
<feature type="chain" id="PRO_5046048518" evidence="5">
    <location>
        <begin position="22"/>
        <end position="242"/>
    </location>
</feature>
<dbReference type="Gene3D" id="2.40.50.320">
    <property type="entry name" value="Copper binding periplasmic protein CusF"/>
    <property type="match status" value="1"/>
</dbReference>
<keyword evidence="5" id="KW-0732">Signal</keyword>
<keyword evidence="8" id="KW-1185">Reference proteome</keyword>
<feature type="domain" description="Blue (type 1) copper" evidence="6">
    <location>
        <begin position="56"/>
        <end position="162"/>
    </location>
</feature>
<dbReference type="InterPro" id="IPR021647">
    <property type="entry name" value="CusF_Ec"/>
</dbReference>
<keyword evidence="3" id="KW-0574">Periplasm</keyword>
<protein>
    <submittedName>
        <fullName evidence="7">Copper-binding protein</fullName>
    </submittedName>
</protein>
<evidence type="ECO:0000313" key="7">
    <source>
        <dbReference type="EMBL" id="MFG6429872.1"/>
    </source>
</evidence>
<feature type="signal peptide" evidence="5">
    <location>
        <begin position="1"/>
        <end position="21"/>
    </location>
</feature>
<dbReference type="Proteomes" id="UP001606210">
    <property type="component" value="Unassembled WGS sequence"/>
</dbReference>
<dbReference type="SUPFAM" id="SSF49503">
    <property type="entry name" value="Cupredoxins"/>
    <property type="match status" value="1"/>
</dbReference>
<dbReference type="PANTHER" id="PTHR38439:SF3">
    <property type="entry name" value="COPPER-RESISTANT CUPROPROTEIN COPI"/>
    <property type="match status" value="1"/>
</dbReference>